<protein>
    <recommendedName>
        <fullName evidence="3">glycine dehydrogenase (aminomethyl-transferring)</fullName>
        <ecNumber evidence="3">1.4.4.2</ecNumber>
    </recommendedName>
</protein>
<accession>A0A381RAI7</accession>
<dbReference type="InterPro" id="IPR015421">
    <property type="entry name" value="PyrdxlP-dep_Trfase_major"/>
</dbReference>
<dbReference type="Gene3D" id="3.90.1150.10">
    <property type="entry name" value="Aspartate Aminotransferase, domain 1"/>
    <property type="match status" value="2"/>
</dbReference>
<gene>
    <name evidence="10" type="ORF">METZ01_LOCUS41078</name>
</gene>
<dbReference type="FunFam" id="3.40.640.10:FF:000005">
    <property type="entry name" value="Glycine dehydrogenase (decarboxylating), mitochondrial"/>
    <property type="match status" value="1"/>
</dbReference>
<evidence type="ECO:0000256" key="1">
    <source>
        <dbReference type="ARBA" id="ARBA00001933"/>
    </source>
</evidence>
<dbReference type="AlphaFoldDB" id="A0A381RAI7"/>
<keyword evidence="4" id="KW-0663">Pyridoxal phosphate</keyword>
<keyword evidence="5" id="KW-0560">Oxidoreductase</keyword>
<dbReference type="Gene3D" id="3.40.640.10">
    <property type="entry name" value="Type I PLP-dependent aspartate aminotransferase-like (Major domain)"/>
    <property type="match status" value="2"/>
</dbReference>
<dbReference type="InterPro" id="IPR015422">
    <property type="entry name" value="PyrdxlP-dep_Trfase_small"/>
</dbReference>
<reference evidence="10" key="1">
    <citation type="submission" date="2018-05" db="EMBL/GenBank/DDBJ databases">
        <authorList>
            <person name="Lanie J.A."/>
            <person name="Ng W.-L."/>
            <person name="Kazmierczak K.M."/>
            <person name="Andrzejewski T.M."/>
            <person name="Davidsen T.M."/>
            <person name="Wayne K.J."/>
            <person name="Tettelin H."/>
            <person name="Glass J.I."/>
            <person name="Rusch D."/>
            <person name="Podicherti R."/>
            <person name="Tsui H.-C.T."/>
            <person name="Winkler M.E."/>
        </authorList>
    </citation>
    <scope>NUCLEOTIDE SEQUENCE</scope>
</reference>
<name>A0A381RAI7_9ZZZZ</name>
<dbReference type="PANTHER" id="PTHR11773">
    <property type="entry name" value="GLYCINE DEHYDROGENASE, DECARBOXYLATING"/>
    <property type="match status" value="1"/>
</dbReference>
<feature type="region of interest" description="Disordered" evidence="7">
    <location>
        <begin position="901"/>
        <end position="928"/>
    </location>
</feature>
<dbReference type="NCBIfam" id="TIGR00461">
    <property type="entry name" value="gcvP"/>
    <property type="match status" value="1"/>
</dbReference>
<feature type="compositionally biased region" description="Basic and acidic residues" evidence="7">
    <location>
        <begin position="901"/>
        <end position="913"/>
    </location>
</feature>
<dbReference type="InterPro" id="IPR049316">
    <property type="entry name" value="GDC-P_C"/>
</dbReference>
<dbReference type="GO" id="GO:0016594">
    <property type="term" value="F:glycine binding"/>
    <property type="evidence" value="ECO:0007669"/>
    <property type="project" value="TreeGrafter"/>
</dbReference>
<comment type="cofactor">
    <cofactor evidence="1">
        <name>pyridoxal 5'-phosphate</name>
        <dbReference type="ChEBI" id="CHEBI:597326"/>
    </cofactor>
</comment>
<proteinExistence type="inferred from homology"/>
<dbReference type="PANTHER" id="PTHR11773:SF1">
    <property type="entry name" value="GLYCINE DEHYDROGENASE (DECARBOXYLATING), MITOCHONDRIAL"/>
    <property type="match status" value="1"/>
</dbReference>
<dbReference type="HAMAP" id="MF_00711">
    <property type="entry name" value="GcvP"/>
    <property type="match status" value="1"/>
</dbReference>
<evidence type="ECO:0000259" key="8">
    <source>
        <dbReference type="Pfam" id="PF02347"/>
    </source>
</evidence>
<dbReference type="GO" id="GO:0005829">
    <property type="term" value="C:cytosol"/>
    <property type="evidence" value="ECO:0007669"/>
    <property type="project" value="TreeGrafter"/>
</dbReference>
<evidence type="ECO:0000256" key="2">
    <source>
        <dbReference type="ARBA" id="ARBA00010756"/>
    </source>
</evidence>
<evidence type="ECO:0000256" key="3">
    <source>
        <dbReference type="ARBA" id="ARBA00012134"/>
    </source>
</evidence>
<dbReference type="InterPro" id="IPR015424">
    <property type="entry name" value="PyrdxlP-dep_Trfase"/>
</dbReference>
<comment type="catalytic activity">
    <reaction evidence="6">
        <text>N(6)-[(R)-lipoyl]-L-lysyl-[glycine-cleavage complex H protein] + glycine + H(+) = N(6)-[(R)-S(8)-aminomethyldihydrolipoyl]-L-lysyl-[glycine-cleavage complex H protein] + CO2</text>
        <dbReference type="Rhea" id="RHEA:24304"/>
        <dbReference type="Rhea" id="RHEA-COMP:10494"/>
        <dbReference type="Rhea" id="RHEA-COMP:10495"/>
        <dbReference type="ChEBI" id="CHEBI:15378"/>
        <dbReference type="ChEBI" id="CHEBI:16526"/>
        <dbReference type="ChEBI" id="CHEBI:57305"/>
        <dbReference type="ChEBI" id="CHEBI:83099"/>
        <dbReference type="ChEBI" id="CHEBI:83143"/>
        <dbReference type="EC" id="1.4.4.2"/>
    </reaction>
</comment>
<evidence type="ECO:0000256" key="6">
    <source>
        <dbReference type="ARBA" id="ARBA00049026"/>
    </source>
</evidence>
<evidence type="ECO:0000259" key="9">
    <source>
        <dbReference type="Pfam" id="PF21478"/>
    </source>
</evidence>
<dbReference type="InterPro" id="IPR049315">
    <property type="entry name" value="GDC-P_N"/>
</dbReference>
<dbReference type="InterPro" id="IPR003437">
    <property type="entry name" value="GcvP"/>
</dbReference>
<evidence type="ECO:0000256" key="7">
    <source>
        <dbReference type="SAM" id="MobiDB-lite"/>
    </source>
</evidence>
<feature type="domain" description="Glycine cleavage system P-protein N-terminal" evidence="8">
    <location>
        <begin position="30"/>
        <end position="456"/>
    </location>
</feature>
<comment type="similarity">
    <text evidence="2">Belongs to the GcvP family.</text>
</comment>
<organism evidence="10">
    <name type="scientific">marine metagenome</name>
    <dbReference type="NCBI Taxonomy" id="408172"/>
    <lineage>
        <taxon>unclassified sequences</taxon>
        <taxon>metagenomes</taxon>
        <taxon>ecological metagenomes</taxon>
    </lineage>
</organism>
<dbReference type="NCBIfam" id="NF001696">
    <property type="entry name" value="PRK00451.1"/>
    <property type="match status" value="1"/>
</dbReference>
<evidence type="ECO:0000256" key="5">
    <source>
        <dbReference type="ARBA" id="ARBA00023002"/>
    </source>
</evidence>
<dbReference type="GO" id="GO:0005960">
    <property type="term" value="C:glycine cleavage complex"/>
    <property type="evidence" value="ECO:0007669"/>
    <property type="project" value="TreeGrafter"/>
</dbReference>
<dbReference type="NCBIfam" id="NF003346">
    <property type="entry name" value="PRK04366.1"/>
    <property type="match status" value="1"/>
</dbReference>
<dbReference type="FunFam" id="3.90.1150.10:FF:000007">
    <property type="entry name" value="Glycine dehydrogenase (decarboxylating), mitochondrial"/>
    <property type="match status" value="1"/>
</dbReference>
<dbReference type="SUPFAM" id="SSF53383">
    <property type="entry name" value="PLP-dependent transferases"/>
    <property type="match status" value="2"/>
</dbReference>
<sequence length="981" mass="108737">MSSLASGSRNLQNNQPLSLQELEQRDRFIHRHIGPSEQDIDEMLQTLGMLSLDELTDKAVPDSIRMSGELDLPESRTETEVLDELLGLAKRNTVAKSMIGMGYHSTILPGVIQRNLLENPGWYTAYTPYQPEVSQGRLEALLNFQQMVIDLSGMDVANASLLDEATAAAEAMTFCKRVSRSKSMRFFVAHDCHPQTVDVIKTRAEPMDFELVHGNVEEQLNSPDTDLFGALIQYPGTFGDIHELENLLEKWHESGTMVAVASDPLSLVLLKPPGELGADVVVGNTQRFGVPMGFGGPHAAFFAAKEKNLRSIPGRIIGASKDRRGKTALRMALQTREQHIRREKATSNICTAQALLAVIASSYAVYHGPEGLRIIARRIHRLTNILVEGLKQLGFAADNSHFFDTITLSLGEKRDSIYESVLAQGINLRKTGSEQLGISLDEATSLEDILTLWRVFGGENKLPLIEELDSLFTAEESNSGIPKNLRRSSEFLTHPVFHQHHSETAMLRYLRYLQDKDIALDRAMIPLGSCTMKLNATSEMIPVSWPEFSNIHPFAPAEQTEGYREMIRELENSLIRITGFDAVSMQPNSGAQGEYAGLLSIRHYHKSRSDSQRNICLIPSSAHGTNPASATLANMKIVIVKCDKDGNIDVEDLREKAEKHAENLAALMITYPSTHGVFEDSIIRICEIIHENGGQVYMDGANLNALMGIAQPGKLGADVLHMNLHKTFSIPHGGGGPGMGPIGLKSHLAPFAPNHSVVQIEGLSPNNTAVSATPWGSPSILPISLVYIQLMGRYGLKKSSQTAILNANYLAQRLKEHYPIVYTGKNDLIAHECIVDVRPMREACGITEEDIAKRLIDYGFHAPTMSWPVPGTLMIEPTESEPKAELDRFCEAMISIRREAEQVEKGEWDKQDNPLKNAPHPAEDLTDPEWAHPYSREAAIYPLASLRRYKYWPPTARVDNVFGDRNLVCSCPPLENYEEAE</sequence>
<evidence type="ECO:0000256" key="4">
    <source>
        <dbReference type="ARBA" id="ARBA00022898"/>
    </source>
</evidence>
<dbReference type="InterPro" id="IPR020581">
    <property type="entry name" value="GDC_P"/>
</dbReference>
<evidence type="ECO:0000313" key="10">
    <source>
        <dbReference type="EMBL" id="SUZ88224.1"/>
    </source>
</evidence>
<dbReference type="GO" id="GO:0019464">
    <property type="term" value="P:glycine decarboxylation via glycine cleavage system"/>
    <property type="evidence" value="ECO:0007669"/>
    <property type="project" value="TreeGrafter"/>
</dbReference>
<dbReference type="Pfam" id="PF02347">
    <property type="entry name" value="GDC-P"/>
    <property type="match status" value="2"/>
</dbReference>
<dbReference type="EC" id="1.4.4.2" evidence="3"/>
<feature type="domain" description="Glycine cleavage system P-protein N-terminal" evidence="8">
    <location>
        <begin position="479"/>
        <end position="747"/>
    </location>
</feature>
<dbReference type="GO" id="GO:0030170">
    <property type="term" value="F:pyridoxal phosphate binding"/>
    <property type="evidence" value="ECO:0007669"/>
    <property type="project" value="TreeGrafter"/>
</dbReference>
<feature type="domain" description="Glycine dehydrogenase C-terminal" evidence="9">
    <location>
        <begin position="800"/>
        <end position="920"/>
    </location>
</feature>
<dbReference type="Pfam" id="PF21478">
    <property type="entry name" value="GcvP2_C"/>
    <property type="match status" value="1"/>
</dbReference>
<dbReference type="CDD" id="cd00613">
    <property type="entry name" value="GDC-P"/>
    <property type="match status" value="2"/>
</dbReference>
<dbReference type="FunFam" id="3.40.640.10:FF:000007">
    <property type="entry name" value="glycine dehydrogenase (Decarboxylating), mitochondrial"/>
    <property type="match status" value="1"/>
</dbReference>
<dbReference type="EMBL" id="UINC01001760">
    <property type="protein sequence ID" value="SUZ88224.1"/>
    <property type="molecule type" value="Genomic_DNA"/>
</dbReference>
<dbReference type="GO" id="GO:0004375">
    <property type="term" value="F:glycine dehydrogenase (decarboxylating) activity"/>
    <property type="evidence" value="ECO:0007669"/>
    <property type="project" value="UniProtKB-EC"/>
</dbReference>